<evidence type="ECO:0000259" key="1">
    <source>
        <dbReference type="PROSITE" id="PS51186"/>
    </source>
</evidence>
<dbReference type="InterPro" id="IPR052523">
    <property type="entry name" value="Trichothecene_AcTrans"/>
</dbReference>
<dbReference type="PANTHER" id="PTHR42791:SF2">
    <property type="entry name" value="N-ACETYLTRANSFERASE DOMAIN-CONTAINING PROTEIN"/>
    <property type="match status" value="1"/>
</dbReference>
<evidence type="ECO:0000313" key="2">
    <source>
        <dbReference type="EMBL" id="GFF43159.1"/>
    </source>
</evidence>
<dbReference type="EMBL" id="BLKC01000052">
    <property type="protein sequence ID" value="GFF43159.1"/>
    <property type="molecule type" value="Genomic_DNA"/>
</dbReference>
<dbReference type="CDD" id="cd04301">
    <property type="entry name" value="NAT_SF"/>
    <property type="match status" value="1"/>
</dbReference>
<feature type="domain" description="N-acetyltransferase" evidence="1">
    <location>
        <begin position="57"/>
        <end position="217"/>
    </location>
</feature>
<accession>A0A8H3RX10</accession>
<comment type="caution">
    <text evidence="2">The sequence shown here is derived from an EMBL/GenBank/DDBJ whole genome shotgun (WGS) entry which is preliminary data.</text>
</comment>
<dbReference type="SUPFAM" id="SSF55729">
    <property type="entry name" value="Acyl-CoA N-acyltransferases (Nat)"/>
    <property type="match status" value="1"/>
</dbReference>
<gene>
    <name evidence="2" type="ORF">IFM46972_07112</name>
</gene>
<dbReference type="Gene3D" id="3.40.630.30">
    <property type="match status" value="1"/>
</dbReference>
<dbReference type="GO" id="GO:0016747">
    <property type="term" value="F:acyltransferase activity, transferring groups other than amino-acyl groups"/>
    <property type="evidence" value="ECO:0007669"/>
    <property type="project" value="InterPro"/>
</dbReference>
<dbReference type="PANTHER" id="PTHR42791">
    <property type="entry name" value="GNAT FAMILY ACETYLTRANSFERASE"/>
    <property type="match status" value="1"/>
</dbReference>
<reference evidence="2 3" key="1">
    <citation type="submission" date="2020-01" db="EMBL/GenBank/DDBJ databases">
        <title>Draft genome sequence of Aspergillus udagawae IFM 46972.</title>
        <authorList>
            <person name="Takahashi H."/>
            <person name="Yaguchi T."/>
        </authorList>
    </citation>
    <scope>NUCLEOTIDE SEQUENCE [LARGE SCALE GENOMIC DNA]</scope>
    <source>
        <strain evidence="2 3">IFM 46972</strain>
    </source>
</reference>
<dbReference type="Proteomes" id="UP000465221">
    <property type="component" value="Unassembled WGS sequence"/>
</dbReference>
<dbReference type="InterPro" id="IPR000182">
    <property type="entry name" value="GNAT_dom"/>
</dbReference>
<proteinExistence type="predicted"/>
<protein>
    <recommendedName>
        <fullName evidence="1">N-acetyltransferase domain-containing protein</fullName>
    </recommendedName>
</protein>
<dbReference type="Pfam" id="PF13508">
    <property type="entry name" value="Acetyltransf_7"/>
    <property type="match status" value="1"/>
</dbReference>
<dbReference type="InterPro" id="IPR016181">
    <property type="entry name" value="Acyl_CoA_acyltransferase"/>
</dbReference>
<dbReference type="PROSITE" id="PS51186">
    <property type="entry name" value="GNAT"/>
    <property type="match status" value="1"/>
</dbReference>
<sequence length="223" mass="25101">MTPTMFSKNISLHPALPTDALTLAKLHNAAFANDTLMEIMYGPLTMEDPLFVGDLEQTIRDDPHAELMKAVDDESNQIVGWSWWSIYQDAVAHAKAEHEAHERHTTPPPNSICPQAYFDYEDLKASARSKWLGERPAAILQVLVVHPKYQGRGIGTKLLMVGVVEAQRLKLPAWVEASPAGQMVYKRCGFRDAERLELDFAKYGFKGLMLIYCMLIDDVNVDK</sequence>
<evidence type="ECO:0000313" key="3">
    <source>
        <dbReference type="Proteomes" id="UP000465221"/>
    </source>
</evidence>
<dbReference type="AlphaFoldDB" id="A0A8H3RX10"/>
<name>A0A8H3RX10_9EURO</name>
<organism evidence="2 3">
    <name type="scientific">Aspergillus udagawae</name>
    <dbReference type="NCBI Taxonomy" id="91492"/>
    <lineage>
        <taxon>Eukaryota</taxon>
        <taxon>Fungi</taxon>
        <taxon>Dikarya</taxon>
        <taxon>Ascomycota</taxon>
        <taxon>Pezizomycotina</taxon>
        <taxon>Eurotiomycetes</taxon>
        <taxon>Eurotiomycetidae</taxon>
        <taxon>Eurotiales</taxon>
        <taxon>Aspergillaceae</taxon>
        <taxon>Aspergillus</taxon>
        <taxon>Aspergillus subgen. Fumigati</taxon>
    </lineage>
</organism>